<feature type="chain" id="PRO_5022878867" description="DUF1795 domain-containing protein" evidence="1">
    <location>
        <begin position="19"/>
        <end position="165"/>
    </location>
</feature>
<keyword evidence="3" id="KW-1185">Reference proteome</keyword>
<dbReference type="EMBL" id="SMDR01000003">
    <property type="protein sequence ID" value="TNJ32973.1"/>
    <property type="molecule type" value="Genomic_DNA"/>
</dbReference>
<evidence type="ECO:0000256" key="1">
    <source>
        <dbReference type="SAM" id="SignalP"/>
    </source>
</evidence>
<gene>
    <name evidence="2" type="ORF">E1B00_11695</name>
</gene>
<dbReference type="RefSeq" id="WP_139449011.1">
    <property type="nucleotide sequence ID" value="NZ_SMDR01000003.1"/>
</dbReference>
<dbReference type="AlphaFoldDB" id="A0A5C4RNZ4"/>
<evidence type="ECO:0008006" key="4">
    <source>
        <dbReference type="Google" id="ProtNLM"/>
    </source>
</evidence>
<feature type="signal peptide" evidence="1">
    <location>
        <begin position="1"/>
        <end position="18"/>
    </location>
</feature>
<sequence>MKHLLVALIVSLSTPASASETDSNGPTVFQEGSAQAVLPSDMEVTSVSSGLRAVFGSSKDHTLELSFSRSPPGTSADGREFVRAAAVAKAAQLKTATDRVLFMDPAGDLEREGKTFRIVHWQIGVQEGVFVLTVTAPMPMSPELDDFLGAGLQTMVNSVAAVDPD</sequence>
<reference evidence="2 3" key="1">
    <citation type="submission" date="2019-03" db="EMBL/GenBank/DDBJ databases">
        <title>Arenimonas daejeonensis sp. nov., isolated from compost.</title>
        <authorList>
            <person name="Jeon C.O."/>
        </authorList>
    </citation>
    <scope>NUCLEOTIDE SEQUENCE [LARGE SCALE GENOMIC DNA]</scope>
    <source>
        <strain evidence="2 3">R29</strain>
    </source>
</reference>
<organism evidence="2 3">
    <name type="scientific">Arenimonas terrae</name>
    <dbReference type="NCBI Taxonomy" id="2546226"/>
    <lineage>
        <taxon>Bacteria</taxon>
        <taxon>Pseudomonadati</taxon>
        <taxon>Pseudomonadota</taxon>
        <taxon>Gammaproteobacteria</taxon>
        <taxon>Lysobacterales</taxon>
        <taxon>Lysobacteraceae</taxon>
        <taxon>Arenimonas</taxon>
    </lineage>
</organism>
<evidence type="ECO:0000313" key="3">
    <source>
        <dbReference type="Proteomes" id="UP000305760"/>
    </source>
</evidence>
<keyword evidence="1" id="KW-0732">Signal</keyword>
<dbReference type="Proteomes" id="UP000305760">
    <property type="component" value="Unassembled WGS sequence"/>
</dbReference>
<evidence type="ECO:0000313" key="2">
    <source>
        <dbReference type="EMBL" id="TNJ32973.1"/>
    </source>
</evidence>
<comment type="caution">
    <text evidence="2">The sequence shown here is derived from an EMBL/GenBank/DDBJ whole genome shotgun (WGS) entry which is preliminary data.</text>
</comment>
<proteinExistence type="predicted"/>
<name>A0A5C4RNZ4_9GAMM</name>
<protein>
    <recommendedName>
        <fullName evidence="4">DUF1795 domain-containing protein</fullName>
    </recommendedName>
</protein>
<accession>A0A5C4RNZ4</accession>